<dbReference type="Proteomes" id="UP000467841">
    <property type="component" value="Unassembled WGS sequence"/>
</dbReference>
<evidence type="ECO:0000313" key="2">
    <source>
        <dbReference type="EMBL" id="CAA7035385.1"/>
    </source>
</evidence>
<keyword evidence="3" id="KW-1185">Reference proteome</keyword>
<gene>
    <name evidence="2" type="ORF">MERR_LOCUS22620</name>
</gene>
<feature type="compositionally biased region" description="Basic and acidic residues" evidence="1">
    <location>
        <begin position="124"/>
        <end position="141"/>
    </location>
</feature>
<feature type="compositionally biased region" description="Low complexity" evidence="1">
    <location>
        <begin position="142"/>
        <end position="151"/>
    </location>
</feature>
<reference evidence="2" key="1">
    <citation type="submission" date="2020-01" db="EMBL/GenBank/DDBJ databases">
        <authorList>
            <person name="Mishra B."/>
        </authorList>
    </citation>
    <scope>NUCLEOTIDE SEQUENCE [LARGE SCALE GENOMIC DNA]</scope>
</reference>
<organism evidence="2 3">
    <name type="scientific">Microthlaspi erraticum</name>
    <dbReference type="NCBI Taxonomy" id="1685480"/>
    <lineage>
        <taxon>Eukaryota</taxon>
        <taxon>Viridiplantae</taxon>
        <taxon>Streptophyta</taxon>
        <taxon>Embryophyta</taxon>
        <taxon>Tracheophyta</taxon>
        <taxon>Spermatophyta</taxon>
        <taxon>Magnoliopsida</taxon>
        <taxon>eudicotyledons</taxon>
        <taxon>Gunneridae</taxon>
        <taxon>Pentapetalae</taxon>
        <taxon>rosids</taxon>
        <taxon>malvids</taxon>
        <taxon>Brassicales</taxon>
        <taxon>Brassicaceae</taxon>
        <taxon>Coluteocarpeae</taxon>
        <taxon>Microthlaspi</taxon>
    </lineage>
</organism>
<feature type="compositionally biased region" description="Low complexity" evidence="1">
    <location>
        <begin position="159"/>
        <end position="170"/>
    </location>
</feature>
<name>A0A6D2J6I0_9BRAS</name>
<proteinExistence type="predicted"/>
<feature type="compositionally biased region" description="Basic residues" evidence="1">
    <location>
        <begin position="180"/>
        <end position="190"/>
    </location>
</feature>
<dbReference type="EMBL" id="CACVBM020001157">
    <property type="protein sequence ID" value="CAA7035385.1"/>
    <property type="molecule type" value="Genomic_DNA"/>
</dbReference>
<comment type="caution">
    <text evidence="2">The sequence shown here is derived from an EMBL/GenBank/DDBJ whole genome shotgun (WGS) entry which is preliminary data.</text>
</comment>
<dbReference type="AlphaFoldDB" id="A0A6D2J6I0"/>
<protein>
    <submittedName>
        <fullName evidence="2">Uncharacterized protein</fullName>
    </submittedName>
</protein>
<evidence type="ECO:0000256" key="1">
    <source>
        <dbReference type="SAM" id="MobiDB-lite"/>
    </source>
</evidence>
<feature type="compositionally biased region" description="Basic and acidic residues" evidence="1">
    <location>
        <begin position="59"/>
        <end position="71"/>
    </location>
</feature>
<sequence length="190" mass="22146">MLLEEKLAHFPEPVIISKIARLDECYLGFNNWRPPWGWKRFSLFISKISRFSRTSNDGELEREHSHREPVSLRRKLKRQSTSTIDKSLPAEGRDKPVPTRNPSFSPQRSVSPRRSTSPQRSPPPRKDESPLRPHHAARENLPRATNPAARRNPPRARRSSNSWRISSSHSPTVSSQCEHSRKRLRNRWKP</sequence>
<feature type="compositionally biased region" description="Low complexity" evidence="1">
    <location>
        <begin position="102"/>
        <end position="119"/>
    </location>
</feature>
<accession>A0A6D2J6I0</accession>
<feature type="region of interest" description="Disordered" evidence="1">
    <location>
        <begin position="54"/>
        <end position="190"/>
    </location>
</feature>
<evidence type="ECO:0000313" key="3">
    <source>
        <dbReference type="Proteomes" id="UP000467841"/>
    </source>
</evidence>